<dbReference type="Proteomes" id="UP000284109">
    <property type="component" value="Unassembled WGS sequence"/>
</dbReference>
<evidence type="ECO:0000313" key="1">
    <source>
        <dbReference type="EMBL" id="RHW49622.1"/>
    </source>
</evidence>
<dbReference type="AlphaFoldDB" id="A0A417ZEB8"/>
<sequence>MKKKTMKQMIKKSRLNRKKIYAQVTFSDGRVLQIPVYADDQIAIDNLKQQLREKNGTFTDSNNNLFDLHNLVHYQFIE</sequence>
<proteinExistence type="predicted"/>
<gene>
    <name evidence="1" type="ORF">DS831_05525</name>
</gene>
<dbReference type="OrthoDB" id="2327803at2"/>
<dbReference type="RefSeq" id="WP_118901161.1">
    <property type="nucleotide sequence ID" value="NZ_QOCR01000004.1"/>
</dbReference>
<name>A0A417ZEB8_9LACO</name>
<organism evidence="1 2">
    <name type="scientific">Bombilactobacillus bombi</name>
    <dbReference type="NCBI Taxonomy" id="1303590"/>
    <lineage>
        <taxon>Bacteria</taxon>
        <taxon>Bacillati</taxon>
        <taxon>Bacillota</taxon>
        <taxon>Bacilli</taxon>
        <taxon>Lactobacillales</taxon>
        <taxon>Lactobacillaceae</taxon>
        <taxon>Bombilactobacillus</taxon>
    </lineage>
</organism>
<accession>A0A417ZEB8</accession>
<evidence type="ECO:0000313" key="2">
    <source>
        <dbReference type="Proteomes" id="UP000284109"/>
    </source>
</evidence>
<comment type="caution">
    <text evidence="1">The sequence shown here is derived from an EMBL/GenBank/DDBJ whole genome shotgun (WGS) entry which is preliminary data.</text>
</comment>
<protein>
    <submittedName>
        <fullName evidence="1">Uncharacterized protein</fullName>
    </submittedName>
</protein>
<reference evidence="1 2" key="1">
    <citation type="submission" date="2018-07" db="EMBL/GenBank/DDBJ databases">
        <title>Genome sequences of six Lactobacillus spp. isolated from bumble bee guts.</title>
        <authorList>
            <person name="Motta E.V.S."/>
            <person name="Moran N.A."/>
        </authorList>
    </citation>
    <scope>NUCLEOTIDE SEQUENCE [LARGE SCALE GENOMIC DNA]</scope>
    <source>
        <strain evidence="1 2">BI-1.1</strain>
    </source>
</reference>
<dbReference type="EMBL" id="QOCR01000004">
    <property type="protein sequence ID" value="RHW49622.1"/>
    <property type="molecule type" value="Genomic_DNA"/>
</dbReference>
<keyword evidence="2" id="KW-1185">Reference proteome</keyword>